<dbReference type="InterPro" id="IPR051446">
    <property type="entry name" value="HTH_trans_reg/aminotransferase"/>
</dbReference>
<dbReference type="SMART" id="SM00345">
    <property type="entry name" value="HTH_GNTR"/>
    <property type="match status" value="1"/>
</dbReference>
<dbReference type="Gene3D" id="1.10.10.10">
    <property type="entry name" value="Winged helix-like DNA-binding domain superfamily/Winged helix DNA-binding domain"/>
    <property type="match status" value="1"/>
</dbReference>
<evidence type="ECO:0000256" key="5">
    <source>
        <dbReference type="ARBA" id="ARBA00023163"/>
    </source>
</evidence>
<keyword evidence="9" id="KW-1185">Reference proteome</keyword>
<dbReference type="PANTHER" id="PTHR46577:SF1">
    <property type="entry name" value="HTH-TYPE TRANSCRIPTIONAL REGULATORY PROTEIN GABR"/>
    <property type="match status" value="1"/>
</dbReference>
<evidence type="ECO:0000313" key="8">
    <source>
        <dbReference type="EMBL" id="MFD1374330.1"/>
    </source>
</evidence>
<accession>A0ABW4AVP5</accession>
<evidence type="ECO:0000313" key="9">
    <source>
        <dbReference type="Proteomes" id="UP001597183"/>
    </source>
</evidence>
<dbReference type="CDD" id="cd00609">
    <property type="entry name" value="AAT_like"/>
    <property type="match status" value="1"/>
</dbReference>
<dbReference type="InterPro" id="IPR036388">
    <property type="entry name" value="WH-like_DNA-bd_sf"/>
</dbReference>
<dbReference type="EMBL" id="JBHTMK010000081">
    <property type="protein sequence ID" value="MFD1374330.1"/>
    <property type="molecule type" value="Genomic_DNA"/>
</dbReference>
<dbReference type="Proteomes" id="UP001597183">
    <property type="component" value="Unassembled WGS sequence"/>
</dbReference>
<comment type="similarity">
    <text evidence="1">In the C-terminal section; belongs to the class-I pyridoxal-phosphate-dependent aminotransferase family.</text>
</comment>
<dbReference type="InterPro" id="IPR000524">
    <property type="entry name" value="Tscrpt_reg_HTH_GntR"/>
</dbReference>
<keyword evidence="5" id="KW-0804">Transcription</keyword>
<name>A0ABW4AVP5_9ACTN</name>
<evidence type="ECO:0000256" key="2">
    <source>
        <dbReference type="ARBA" id="ARBA00022898"/>
    </source>
</evidence>
<evidence type="ECO:0000259" key="7">
    <source>
        <dbReference type="PROSITE" id="PS50949"/>
    </source>
</evidence>
<sequence length="485" mass="51249">MELLLNVSKNLPGTLGAQIRSRIRDAVRDGSLRAGTPVPSTRELARQLGVSRKVVVDAYAQLTAEGYLVTRQGAQPRIAAGPFPDAAAAPPAAAAGRPVRFDFRPARPDVSSFPRAAWARCLRDALAEINIDDLGYGDPFGVDAMRDGLADHLGRVRGVVADRDRIVVTGGYLHGLGLIGRALAARGARRIACEDPGGTDEARIVARSGLEAVRVPVDDLGLRVDLLAAAEVDAVILTPAHQHPTGVVLAPERRTALIALLRATGAIAIEDDYDAEYRYDRPAVGALQGLDPAHVVYAGTVSKVLAPALRLGWMVLPPALVEPVRSQCDHGGARIEQLAFAHFLRRGELDRHLRRMRVRYRRRRDALVAALAESLPSGRVCGIAAGLHVTVELPDHVDEAAVAAAARGRGIALATMGDYASGGGRPPTLILGYSQMTEARLRAGVRELATIVRLTPPSRPVAGGFPGAGTATSPAVPGRRGSGRS</sequence>
<dbReference type="PRINTS" id="PR00035">
    <property type="entry name" value="HTHGNTR"/>
</dbReference>
<dbReference type="InterPro" id="IPR036390">
    <property type="entry name" value="WH_DNA-bd_sf"/>
</dbReference>
<dbReference type="GO" id="GO:0008483">
    <property type="term" value="F:transaminase activity"/>
    <property type="evidence" value="ECO:0007669"/>
    <property type="project" value="UniProtKB-KW"/>
</dbReference>
<feature type="domain" description="HTH gntR-type" evidence="7">
    <location>
        <begin position="13"/>
        <end position="81"/>
    </location>
</feature>
<dbReference type="InterPro" id="IPR015421">
    <property type="entry name" value="PyrdxlP-dep_Trfase_major"/>
</dbReference>
<keyword evidence="8" id="KW-0808">Transferase</keyword>
<keyword evidence="3" id="KW-0805">Transcription regulation</keyword>
<dbReference type="PANTHER" id="PTHR46577">
    <property type="entry name" value="HTH-TYPE TRANSCRIPTIONAL REGULATORY PROTEIN GABR"/>
    <property type="match status" value="1"/>
</dbReference>
<keyword evidence="4" id="KW-0238">DNA-binding</keyword>
<gene>
    <name evidence="8" type="ORF">ACFQ5G_54145</name>
</gene>
<dbReference type="InterPro" id="IPR015424">
    <property type="entry name" value="PyrdxlP-dep_Trfase"/>
</dbReference>
<keyword evidence="8" id="KW-0032">Aminotransferase</keyword>
<dbReference type="InterPro" id="IPR004839">
    <property type="entry name" value="Aminotransferase_I/II_large"/>
</dbReference>
<dbReference type="PROSITE" id="PS50949">
    <property type="entry name" value="HTH_GNTR"/>
    <property type="match status" value="1"/>
</dbReference>
<dbReference type="RefSeq" id="WP_317795102.1">
    <property type="nucleotide sequence ID" value="NZ_AP028461.1"/>
</dbReference>
<dbReference type="SUPFAM" id="SSF46785">
    <property type="entry name" value="Winged helix' DNA-binding domain"/>
    <property type="match status" value="1"/>
</dbReference>
<feature type="region of interest" description="Disordered" evidence="6">
    <location>
        <begin position="459"/>
        <end position="485"/>
    </location>
</feature>
<comment type="caution">
    <text evidence="8">The sequence shown here is derived from an EMBL/GenBank/DDBJ whole genome shotgun (WGS) entry which is preliminary data.</text>
</comment>
<dbReference type="Pfam" id="PF00155">
    <property type="entry name" value="Aminotran_1_2"/>
    <property type="match status" value="1"/>
</dbReference>
<evidence type="ECO:0000256" key="1">
    <source>
        <dbReference type="ARBA" id="ARBA00005384"/>
    </source>
</evidence>
<proteinExistence type="inferred from homology"/>
<evidence type="ECO:0000256" key="6">
    <source>
        <dbReference type="SAM" id="MobiDB-lite"/>
    </source>
</evidence>
<protein>
    <submittedName>
        <fullName evidence="8">PLP-dependent aminotransferase family protein</fullName>
    </submittedName>
</protein>
<dbReference type="CDD" id="cd07377">
    <property type="entry name" value="WHTH_GntR"/>
    <property type="match status" value="1"/>
</dbReference>
<dbReference type="Pfam" id="PF00392">
    <property type="entry name" value="GntR"/>
    <property type="match status" value="1"/>
</dbReference>
<organism evidence="8 9">
    <name type="scientific">Actinoplanes sichuanensis</name>
    <dbReference type="NCBI Taxonomy" id="512349"/>
    <lineage>
        <taxon>Bacteria</taxon>
        <taxon>Bacillati</taxon>
        <taxon>Actinomycetota</taxon>
        <taxon>Actinomycetes</taxon>
        <taxon>Micromonosporales</taxon>
        <taxon>Micromonosporaceae</taxon>
        <taxon>Actinoplanes</taxon>
    </lineage>
</organism>
<reference evidence="9" key="1">
    <citation type="journal article" date="2019" name="Int. J. Syst. Evol. Microbiol.">
        <title>The Global Catalogue of Microorganisms (GCM) 10K type strain sequencing project: providing services to taxonomists for standard genome sequencing and annotation.</title>
        <authorList>
            <consortium name="The Broad Institute Genomics Platform"/>
            <consortium name="The Broad Institute Genome Sequencing Center for Infectious Disease"/>
            <person name="Wu L."/>
            <person name="Ma J."/>
        </authorList>
    </citation>
    <scope>NUCLEOTIDE SEQUENCE [LARGE SCALE GENOMIC DNA]</scope>
    <source>
        <strain evidence="9">CCM 7526</strain>
    </source>
</reference>
<keyword evidence="2" id="KW-0663">Pyridoxal phosphate</keyword>
<dbReference type="Gene3D" id="3.40.640.10">
    <property type="entry name" value="Type I PLP-dependent aspartate aminotransferase-like (Major domain)"/>
    <property type="match status" value="1"/>
</dbReference>
<dbReference type="SUPFAM" id="SSF53383">
    <property type="entry name" value="PLP-dependent transferases"/>
    <property type="match status" value="1"/>
</dbReference>
<evidence type="ECO:0000256" key="3">
    <source>
        <dbReference type="ARBA" id="ARBA00023015"/>
    </source>
</evidence>
<evidence type="ECO:0000256" key="4">
    <source>
        <dbReference type="ARBA" id="ARBA00023125"/>
    </source>
</evidence>